<feature type="non-terminal residue" evidence="1">
    <location>
        <position position="1"/>
    </location>
</feature>
<feature type="non-terminal residue" evidence="1">
    <location>
        <position position="236"/>
    </location>
</feature>
<keyword evidence="2" id="KW-1185">Reference proteome</keyword>
<accession>A0A9K3D9D9</accession>
<comment type="caution">
    <text evidence="1">The sequence shown here is derived from an EMBL/GenBank/DDBJ whole genome shotgun (WGS) entry which is preliminary data.</text>
</comment>
<dbReference type="EMBL" id="BDIP01007605">
    <property type="protein sequence ID" value="GIQ91374.1"/>
    <property type="molecule type" value="Genomic_DNA"/>
</dbReference>
<protein>
    <submittedName>
        <fullName evidence="1">Uncharacterized protein</fullName>
    </submittedName>
</protein>
<evidence type="ECO:0000313" key="1">
    <source>
        <dbReference type="EMBL" id="GIQ91374.1"/>
    </source>
</evidence>
<sequence>PCDTHCDLVRVSGFVSSAEEILERLQNTRLSAHKTMCRQLDALTHWTSSLASGLLDRCQSLTKLAFDTHGMLVGIDQKTINPDSLEGEDPRTFDFLFRAMSFPPDAEVYSRKQAIGQASVDPVELLLRDAGLLVAFEAATGLPVVPRQMCQPGAQIDTPEALLQAAFERSSGSESQAMTVCGAFKGYLRPKNKCDVSVEEVLEEFIELLSATRRGIALIAEWAERLEVPGVSVTPS</sequence>
<organism evidence="1 2">
    <name type="scientific">Kipferlia bialata</name>
    <dbReference type="NCBI Taxonomy" id="797122"/>
    <lineage>
        <taxon>Eukaryota</taxon>
        <taxon>Metamonada</taxon>
        <taxon>Carpediemonas-like organisms</taxon>
        <taxon>Kipferlia</taxon>
    </lineage>
</organism>
<name>A0A9K3D9D9_9EUKA</name>
<evidence type="ECO:0000313" key="2">
    <source>
        <dbReference type="Proteomes" id="UP000265618"/>
    </source>
</evidence>
<dbReference type="AlphaFoldDB" id="A0A9K3D9D9"/>
<proteinExistence type="predicted"/>
<dbReference type="Proteomes" id="UP000265618">
    <property type="component" value="Unassembled WGS sequence"/>
</dbReference>
<gene>
    <name evidence="1" type="ORF">KIPB_014601</name>
</gene>
<reference evidence="1 2" key="1">
    <citation type="journal article" date="2018" name="PLoS ONE">
        <title>The draft genome of Kipferlia bialata reveals reductive genome evolution in fornicate parasites.</title>
        <authorList>
            <person name="Tanifuji G."/>
            <person name="Takabayashi S."/>
            <person name="Kume K."/>
            <person name="Takagi M."/>
            <person name="Nakayama T."/>
            <person name="Kamikawa R."/>
            <person name="Inagaki Y."/>
            <person name="Hashimoto T."/>
        </authorList>
    </citation>
    <scope>NUCLEOTIDE SEQUENCE [LARGE SCALE GENOMIC DNA]</scope>
    <source>
        <strain evidence="1">NY0173</strain>
    </source>
</reference>